<feature type="region of interest" description="Disordered" evidence="1">
    <location>
        <begin position="37"/>
        <end position="66"/>
    </location>
</feature>
<gene>
    <name evidence="2" type="ORF">MsAm2_13810</name>
</gene>
<reference evidence="2 3" key="1">
    <citation type="submission" date="2023-07" db="EMBL/GenBank/DDBJ databases">
        <title>Closed genome sequence of Methanosarcinaceae archaeon Am2.</title>
        <authorList>
            <person name="Poehlein A."/>
            <person name="Protasov E."/>
            <person name="Platt K."/>
            <person name="Reeh H."/>
            <person name="Daniel R."/>
            <person name="Brune A."/>
        </authorList>
    </citation>
    <scope>NUCLEOTIDE SEQUENCE [LARGE SCALE GENOMIC DNA]</scope>
    <source>
        <strain evidence="2 3">Am2</strain>
    </source>
</reference>
<protein>
    <submittedName>
        <fullName evidence="2">Uncharacterized protein</fullName>
    </submittedName>
</protein>
<evidence type="ECO:0000313" key="3">
    <source>
        <dbReference type="Proteomes" id="UP001304970"/>
    </source>
</evidence>
<name>A0AA96V6H8_9EURY</name>
<accession>A0AA96V6H8</accession>
<proteinExistence type="predicted"/>
<evidence type="ECO:0000256" key="1">
    <source>
        <dbReference type="SAM" id="MobiDB-lite"/>
    </source>
</evidence>
<keyword evidence="3" id="KW-1185">Reference proteome</keyword>
<dbReference type="AlphaFoldDB" id="A0AA96V6H8"/>
<dbReference type="RefSeq" id="WP_338097544.1">
    <property type="nucleotide sequence ID" value="NZ_CP131061.1"/>
</dbReference>
<dbReference type="GeneID" id="89228809"/>
<sequence>MNAHQKRILLTAAVIGIVILSVYAGGCISLKNFTGPDPTHGDLNDTNNTDANNTNNTSNVTGNPAYNESNVNNTSDNITFQYTKFPFGGWVASIDQTLVYLYVDEYGNGFTTRNLQNTPPDETGVEYKFKDNETVIEVYDNSPLNNYPNSFDTTYLNFIGTAKFLDDGSMLITFLTGDTALYYPARFPTLQNAVPKTITVDGKTVTNLSDIRVTIDKTGKGKIVLNANTTDPALKPVVNGLEKTTFDLELIYTQDFYKFNGTCDETKVKDIALLDSPQKNYMTMKLTPVGMTLSDVTLTFDHYGTLVPS</sequence>
<evidence type="ECO:0000313" key="2">
    <source>
        <dbReference type="EMBL" id="WNY27579.1"/>
    </source>
</evidence>
<organism evidence="2 3">
    <name type="scientific">Methanolapillus ohkumae</name>
    <dbReference type="NCBI Taxonomy" id="3028298"/>
    <lineage>
        <taxon>Archaea</taxon>
        <taxon>Methanobacteriati</taxon>
        <taxon>Methanobacteriota</taxon>
        <taxon>Stenosarchaea group</taxon>
        <taxon>Methanomicrobia</taxon>
        <taxon>Methanosarcinales</taxon>
        <taxon>Methanosarcinaceae</taxon>
        <taxon>Methanolapillus</taxon>
    </lineage>
</organism>
<feature type="compositionally biased region" description="Low complexity" evidence="1">
    <location>
        <begin position="44"/>
        <end position="63"/>
    </location>
</feature>
<dbReference type="Proteomes" id="UP001304970">
    <property type="component" value="Chromosome"/>
</dbReference>
<dbReference type="EMBL" id="CP131061">
    <property type="protein sequence ID" value="WNY27579.1"/>
    <property type="molecule type" value="Genomic_DNA"/>
</dbReference>